<dbReference type="AlphaFoldDB" id="A0A4R2PCR9"/>
<organism evidence="6 7">
    <name type="scientific">Rhodothalassium salexigens DSM 2132</name>
    <dbReference type="NCBI Taxonomy" id="1188247"/>
    <lineage>
        <taxon>Bacteria</taxon>
        <taxon>Pseudomonadati</taxon>
        <taxon>Pseudomonadota</taxon>
        <taxon>Alphaproteobacteria</taxon>
        <taxon>Rhodothalassiales</taxon>
        <taxon>Rhodothalassiaceae</taxon>
        <taxon>Rhodothalassium</taxon>
    </lineage>
</organism>
<keyword evidence="7" id="KW-1185">Reference proteome</keyword>
<dbReference type="GO" id="GO:0000271">
    <property type="term" value="P:polysaccharide biosynthetic process"/>
    <property type="evidence" value="ECO:0007669"/>
    <property type="project" value="TreeGrafter"/>
</dbReference>
<protein>
    <submittedName>
        <fullName evidence="6">dTDP-4-amino-4,6-dideoxygalactose transaminase</fullName>
    </submittedName>
</protein>
<evidence type="ECO:0000256" key="4">
    <source>
        <dbReference type="PIRSR" id="PIRSR000390-2"/>
    </source>
</evidence>
<reference evidence="6 7" key="1">
    <citation type="submission" date="2019-03" db="EMBL/GenBank/DDBJ databases">
        <title>Genomic Encyclopedia of Type Strains, Phase IV (KMG-IV): sequencing the most valuable type-strain genomes for metagenomic binning, comparative biology and taxonomic classification.</title>
        <authorList>
            <person name="Goeker M."/>
        </authorList>
    </citation>
    <scope>NUCLEOTIDE SEQUENCE [LARGE SCALE GENOMIC DNA]</scope>
    <source>
        <strain evidence="6 7">DSM 2132</strain>
    </source>
</reference>
<dbReference type="PANTHER" id="PTHR30244:SF9">
    <property type="entry name" value="PROTEIN RV3402C"/>
    <property type="match status" value="1"/>
</dbReference>
<dbReference type="InterPro" id="IPR015421">
    <property type="entry name" value="PyrdxlP-dep_Trfase_major"/>
</dbReference>
<evidence type="ECO:0000256" key="5">
    <source>
        <dbReference type="RuleBase" id="RU004508"/>
    </source>
</evidence>
<dbReference type="PIRSF" id="PIRSF000390">
    <property type="entry name" value="PLP_StrS"/>
    <property type="match status" value="1"/>
</dbReference>
<dbReference type="OrthoDB" id="7260855at2"/>
<dbReference type="GO" id="GO:0030170">
    <property type="term" value="F:pyridoxal phosphate binding"/>
    <property type="evidence" value="ECO:0007669"/>
    <property type="project" value="TreeGrafter"/>
</dbReference>
<dbReference type="GO" id="GO:0008483">
    <property type="term" value="F:transaminase activity"/>
    <property type="evidence" value="ECO:0007669"/>
    <property type="project" value="TreeGrafter"/>
</dbReference>
<comment type="caution">
    <text evidence="6">The sequence shown here is derived from an EMBL/GenBank/DDBJ whole genome shotgun (WGS) entry which is preliminary data.</text>
</comment>
<dbReference type="SUPFAM" id="SSF53383">
    <property type="entry name" value="PLP-dependent transferases"/>
    <property type="match status" value="1"/>
</dbReference>
<proteinExistence type="inferred from homology"/>
<comment type="similarity">
    <text evidence="2 5">Belongs to the DegT/DnrJ/EryC1 family.</text>
</comment>
<dbReference type="EMBL" id="SLXO01000008">
    <property type="protein sequence ID" value="TCP32969.1"/>
    <property type="molecule type" value="Genomic_DNA"/>
</dbReference>
<sequence length="385" mass="40566">MTAGTPPTIPPRVPVLRPQLPERAALAPYLDRIDSARWYSNRGPLMVEAEARLAAHFGLDPAHIVLVANGTMGLTVALSALGARSGGACLMPSWTFAGSPAAAATAGLVPHFWDVDRALWALTPDIAAEAMATLAQPPAAVMPVAPFGAPLDRAAWDAFTARTGTPVVIDAAAAFDATTEVDGFRPGPTPQVISLHATKAFGIGEGGLVLSTDTALMDRVRAVANFGFRDQPVAEVMGWNAKLSEYACAVLLATLDAWPARRAAWARRTAWYIDALAPLDGVTLAPGYGDGWVSSYCCVRVDDAAALARRLADQGIETRPWWRQGCHRQPAYAAQPRGPLPNTEALAATTLGLPFSIDLEPETIGQVAAAVARALDEALGEARPR</sequence>
<feature type="modified residue" description="N6-(pyridoxal phosphate)lysine" evidence="4">
    <location>
        <position position="199"/>
    </location>
</feature>
<evidence type="ECO:0000313" key="7">
    <source>
        <dbReference type="Proteomes" id="UP000295399"/>
    </source>
</evidence>
<gene>
    <name evidence="6" type="ORF">EV659_10868</name>
</gene>
<dbReference type="InterPro" id="IPR015424">
    <property type="entry name" value="PyrdxlP-dep_Trfase"/>
</dbReference>
<keyword evidence="1 4" id="KW-0663">Pyridoxal phosphate</keyword>
<evidence type="ECO:0000313" key="6">
    <source>
        <dbReference type="EMBL" id="TCP32969.1"/>
    </source>
</evidence>
<feature type="active site" description="Proton acceptor" evidence="3">
    <location>
        <position position="199"/>
    </location>
</feature>
<dbReference type="Pfam" id="PF01041">
    <property type="entry name" value="DegT_DnrJ_EryC1"/>
    <property type="match status" value="1"/>
</dbReference>
<evidence type="ECO:0000256" key="1">
    <source>
        <dbReference type="ARBA" id="ARBA00022898"/>
    </source>
</evidence>
<dbReference type="PANTHER" id="PTHR30244">
    <property type="entry name" value="TRANSAMINASE"/>
    <property type="match status" value="1"/>
</dbReference>
<evidence type="ECO:0000256" key="3">
    <source>
        <dbReference type="PIRSR" id="PIRSR000390-1"/>
    </source>
</evidence>
<dbReference type="Gene3D" id="3.40.640.10">
    <property type="entry name" value="Type I PLP-dependent aspartate aminotransferase-like (Major domain)"/>
    <property type="match status" value="1"/>
</dbReference>
<evidence type="ECO:0000256" key="2">
    <source>
        <dbReference type="ARBA" id="ARBA00037999"/>
    </source>
</evidence>
<dbReference type="InParanoid" id="A0A4R2PCR9"/>
<accession>A0A4R2PCR9</accession>
<name>A0A4R2PCR9_RHOSA</name>
<dbReference type="InterPro" id="IPR000653">
    <property type="entry name" value="DegT/StrS_aminotransferase"/>
</dbReference>
<dbReference type="RefSeq" id="WP_132708904.1">
    <property type="nucleotide sequence ID" value="NZ_JACIGF010000008.1"/>
</dbReference>
<dbReference type="Proteomes" id="UP000295399">
    <property type="component" value="Unassembled WGS sequence"/>
</dbReference>